<sequence>MADGIYSHPFRRLFLNPPIFREWSGSTALLDWLETSSAHIFKLNVPALEEKKLAYTV</sequence>
<proteinExistence type="predicted"/>
<accession>B9SYE2</accession>
<evidence type="ECO:0000313" key="2">
    <source>
        <dbReference type="Proteomes" id="UP000008311"/>
    </source>
</evidence>
<organism evidence="1 2">
    <name type="scientific">Ricinus communis</name>
    <name type="common">Castor bean</name>
    <dbReference type="NCBI Taxonomy" id="3988"/>
    <lineage>
        <taxon>Eukaryota</taxon>
        <taxon>Viridiplantae</taxon>
        <taxon>Streptophyta</taxon>
        <taxon>Embryophyta</taxon>
        <taxon>Tracheophyta</taxon>
        <taxon>Spermatophyta</taxon>
        <taxon>Magnoliopsida</taxon>
        <taxon>eudicotyledons</taxon>
        <taxon>Gunneridae</taxon>
        <taxon>Pentapetalae</taxon>
        <taxon>rosids</taxon>
        <taxon>fabids</taxon>
        <taxon>Malpighiales</taxon>
        <taxon>Euphorbiaceae</taxon>
        <taxon>Acalyphoideae</taxon>
        <taxon>Acalypheae</taxon>
        <taxon>Ricinus</taxon>
    </lineage>
</organism>
<keyword evidence="2" id="KW-1185">Reference proteome</keyword>
<dbReference type="EMBL" id="EQ974248">
    <property type="protein sequence ID" value="EEF31371.1"/>
    <property type="molecule type" value="Genomic_DNA"/>
</dbReference>
<protein>
    <submittedName>
        <fullName evidence="1">Uncharacterized protein</fullName>
    </submittedName>
</protein>
<dbReference type="STRING" id="3988.B9SYE2"/>
<evidence type="ECO:0000313" key="1">
    <source>
        <dbReference type="EMBL" id="EEF31371.1"/>
    </source>
</evidence>
<dbReference type="AlphaFoldDB" id="B9SYE2"/>
<name>B9SYE2_RICCO</name>
<reference evidence="2" key="1">
    <citation type="journal article" date="2010" name="Nat. Biotechnol.">
        <title>Draft genome sequence of the oilseed species Ricinus communis.</title>
        <authorList>
            <person name="Chan A.P."/>
            <person name="Crabtree J."/>
            <person name="Zhao Q."/>
            <person name="Lorenzi H."/>
            <person name="Orvis J."/>
            <person name="Puiu D."/>
            <person name="Melake-Berhan A."/>
            <person name="Jones K.M."/>
            <person name="Redman J."/>
            <person name="Chen G."/>
            <person name="Cahoon E.B."/>
            <person name="Gedil M."/>
            <person name="Stanke M."/>
            <person name="Haas B.J."/>
            <person name="Wortman J.R."/>
            <person name="Fraser-Liggett C.M."/>
            <person name="Ravel J."/>
            <person name="Rabinowicz P.D."/>
        </authorList>
    </citation>
    <scope>NUCLEOTIDE SEQUENCE [LARGE SCALE GENOMIC DNA]</scope>
    <source>
        <strain evidence="2">cv. Hale</strain>
    </source>
</reference>
<gene>
    <name evidence="1" type="ORF">RCOM_0059880</name>
</gene>
<dbReference type="Proteomes" id="UP000008311">
    <property type="component" value="Unassembled WGS sequence"/>
</dbReference>
<dbReference type="InParanoid" id="B9SYE2"/>